<keyword evidence="1" id="KW-0472">Membrane</keyword>
<sequence>MDTSFIMKFIGTEINYSHRFRKGHLGKKTKTVQSLLIIVNLADCALSVYSAVVSGADSVFLCWIIHLHTIHVDLLVLVLVLVLVQVRVQVQVYNPALRDIRPSAERCDLLTVFLMPTLTCGETRERCGREGSATGIKRRHREHLIRKTQPPLVRVSVSETRGRRNQGPPPLLFVYRVTLSDLSLCVCFFDVQLTSEDYTGMHFPPLVLMKTESIFAVHAVTFDTDRSASSGFRTIAAPVSFYQRDQTISVALVSNFQSELQLQQKLVVKSQQTPMSKRNYRNAYLYLQKIYLLVQFVTEQSEPVESADKHHNPSPGHHSLSVSGTRCDAFFPRHRLTRDFRMCSRSRTDRTDKYLEVMSGLGAS</sequence>
<name>A0A6A4TBN1_SCOMX</name>
<protein>
    <submittedName>
        <fullName evidence="2">Uncharacterized protein</fullName>
    </submittedName>
</protein>
<evidence type="ECO:0000313" key="3">
    <source>
        <dbReference type="Proteomes" id="UP000438429"/>
    </source>
</evidence>
<proteinExistence type="predicted"/>
<evidence type="ECO:0000256" key="1">
    <source>
        <dbReference type="SAM" id="Phobius"/>
    </source>
</evidence>
<accession>A0A6A4TBN1</accession>
<organism evidence="2 3">
    <name type="scientific">Scophthalmus maximus</name>
    <name type="common">Turbot</name>
    <name type="synonym">Psetta maxima</name>
    <dbReference type="NCBI Taxonomy" id="52904"/>
    <lineage>
        <taxon>Eukaryota</taxon>
        <taxon>Metazoa</taxon>
        <taxon>Chordata</taxon>
        <taxon>Craniata</taxon>
        <taxon>Vertebrata</taxon>
        <taxon>Euteleostomi</taxon>
        <taxon>Actinopterygii</taxon>
        <taxon>Neopterygii</taxon>
        <taxon>Teleostei</taxon>
        <taxon>Neoteleostei</taxon>
        <taxon>Acanthomorphata</taxon>
        <taxon>Carangaria</taxon>
        <taxon>Pleuronectiformes</taxon>
        <taxon>Pleuronectoidei</taxon>
        <taxon>Scophthalmidae</taxon>
        <taxon>Scophthalmus</taxon>
    </lineage>
</organism>
<feature type="transmembrane region" description="Helical" evidence="1">
    <location>
        <begin position="31"/>
        <end position="52"/>
    </location>
</feature>
<reference evidence="2 3" key="1">
    <citation type="submission" date="2019-06" db="EMBL/GenBank/DDBJ databases">
        <title>Draft genomes of female and male turbot (Scophthalmus maximus).</title>
        <authorList>
            <person name="Xu H."/>
            <person name="Xu X.-W."/>
            <person name="Shao C."/>
            <person name="Chen S."/>
        </authorList>
    </citation>
    <scope>NUCLEOTIDE SEQUENCE [LARGE SCALE GENOMIC DNA]</scope>
    <source>
        <strain evidence="2">Ysfricsl-2016a</strain>
        <tissue evidence="2">Blood</tissue>
    </source>
</reference>
<dbReference type="Proteomes" id="UP000438429">
    <property type="component" value="Unassembled WGS sequence"/>
</dbReference>
<dbReference type="AlphaFoldDB" id="A0A6A4TBN1"/>
<feature type="transmembrane region" description="Helical" evidence="1">
    <location>
        <begin position="58"/>
        <end position="84"/>
    </location>
</feature>
<dbReference type="EMBL" id="VEVO01000005">
    <property type="protein sequence ID" value="KAF0041798.1"/>
    <property type="molecule type" value="Genomic_DNA"/>
</dbReference>
<keyword evidence="1" id="KW-0812">Transmembrane</keyword>
<keyword evidence="1" id="KW-1133">Transmembrane helix</keyword>
<comment type="caution">
    <text evidence="2">The sequence shown here is derived from an EMBL/GenBank/DDBJ whole genome shotgun (WGS) entry which is preliminary data.</text>
</comment>
<evidence type="ECO:0000313" key="2">
    <source>
        <dbReference type="EMBL" id="KAF0041798.1"/>
    </source>
</evidence>
<gene>
    <name evidence="2" type="ORF">F2P81_005330</name>
</gene>